<sequence length="192" mass="21618">MAMRATDTHLKALQRRNNYLMAMYEEEKEALKQERQRRLLAEHQLQKMQQLEDDRRVCDGPSLLKRGISTQDLRNAPPNARKLPPSRSQSNLARANASHTTTSEIPIYKRYASGGADFNGMRPETPEPPDAPRRGISKKVDPIAALPLLGVDGGQISALTFTPRTMARDTRRSGFCRFTGKVIRLCNDQSSQ</sequence>
<evidence type="ECO:0000313" key="4">
    <source>
        <dbReference type="WBParaSite" id="PgR010_g040_t01"/>
    </source>
</evidence>
<keyword evidence="1" id="KW-0175">Coiled coil</keyword>
<evidence type="ECO:0000256" key="1">
    <source>
        <dbReference type="SAM" id="Coils"/>
    </source>
</evidence>
<keyword evidence="3" id="KW-1185">Reference proteome</keyword>
<proteinExistence type="predicted"/>
<reference evidence="4" key="1">
    <citation type="submission" date="2022-11" db="UniProtKB">
        <authorList>
            <consortium name="WormBaseParasite"/>
        </authorList>
    </citation>
    <scope>IDENTIFICATION</scope>
</reference>
<protein>
    <submittedName>
        <fullName evidence="4">Uncharacterized protein</fullName>
    </submittedName>
</protein>
<organism evidence="3 4">
    <name type="scientific">Parascaris univalens</name>
    <name type="common">Nematode worm</name>
    <dbReference type="NCBI Taxonomy" id="6257"/>
    <lineage>
        <taxon>Eukaryota</taxon>
        <taxon>Metazoa</taxon>
        <taxon>Ecdysozoa</taxon>
        <taxon>Nematoda</taxon>
        <taxon>Chromadorea</taxon>
        <taxon>Rhabditida</taxon>
        <taxon>Spirurina</taxon>
        <taxon>Ascaridomorpha</taxon>
        <taxon>Ascaridoidea</taxon>
        <taxon>Ascarididae</taxon>
        <taxon>Parascaris</taxon>
    </lineage>
</organism>
<dbReference type="WBParaSite" id="PgR010_g040_t01">
    <property type="protein sequence ID" value="PgR010_g040_t01"/>
    <property type="gene ID" value="PgR010_g040"/>
</dbReference>
<dbReference type="AlphaFoldDB" id="A0A915AJH8"/>
<evidence type="ECO:0000256" key="2">
    <source>
        <dbReference type="SAM" id="MobiDB-lite"/>
    </source>
</evidence>
<accession>A0A915AJH8</accession>
<dbReference type="Proteomes" id="UP000887569">
    <property type="component" value="Unplaced"/>
</dbReference>
<evidence type="ECO:0000313" key="3">
    <source>
        <dbReference type="Proteomes" id="UP000887569"/>
    </source>
</evidence>
<feature type="region of interest" description="Disordered" evidence="2">
    <location>
        <begin position="68"/>
        <end position="101"/>
    </location>
</feature>
<feature type="coiled-coil region" evidence="1">
    <location>
        <begin position="10"/>
        <end position="51"/>
    </location>
</feature>
<feature type="compositionally biased region" description="Polar residues" evidence="2">
    <location>
        <begin position="86"/>
        <end position="101"/>
    </location>
</feature>
<feature type="region of interest" description="Disordered" evidence="2">
    <location>
        <begin position="115"/>
        <end position="136"/>
    </location>
</feature>
<name>A0A915AJH8_PARUN</name>